<gene>
    <name evidence="3" type="ORF">OE749_10765</name>
</gene>
<dbReference type="Gene3D" id="3.90.1200.10">
    <property type="match status" value="1"/>
</dbReference>
<dbReference type="Proteomes" id="UP001652504">
    <property type="component" value="Unassembled WGS sequence"/>
</dbReference>
<dbReference type="RefSeq" id="WP_263712463.1">
    <property type="nucleotide sequence ID" value="NZ_JAOWKX010000005.1"/>
</dbReference>
<keyword evidence="2" id="KW-0808">Transferase</keyword>
<dbReference type="Pfam" id="PF03881">
    <property type="entry name" value="Fructosamin_kin"/>
    <property type="match status" value="1"/>
</dbReference>
<keyword evidence="4" id="KW-1185">Reference proteome</keyword>
<keyword evidence="2 3" id="KW-0418">Kinase</keyword>
<organism evidence="3 4">
    <name type="scientific">Fluctibacter corallii</name>
    <dbReference type="NCBI Taxonomy" id="2984329"/>
    <lineage>
        <taxon>Bacteria</taxon>
        <taxon>Pseudomonadati</taxon>
        <taxon>Pseudomonadota</taxon>
        <taxon>Gammaproteobacteria</taxon>
        <taxon>Alteromonadales</taxon>
        <taxon>Alteromonadaceae</taxon>
        <taxon>Fluctibacter</taxon>
    </lineage>
</organism>
<dbReference type="InterPro" id="IPR016477">
    <property type="entry name" value="Fructo-/Ketosamine-3-kinase"/>
</dbReference>
<dbReference type="PIRSF" id="PIRSF006221">
    <property type="entry name" value="Ketosamine-3-kinase"/>
    <property type="match status" value="1"/>
</dbReference>
<reference evidence="3 4" key="1">
    <citation type="submission" date="2022-10" db="EMBL/GenBank/DDBJ databases">
        <title>Aestuariibacter sp. AA17 isolated from Montipora capitata coral fragment.</title>
        <authorList>
            <person name="Emsley S.A."/>
            <person name="Pfannmuller K.M."/>
            <person name="Loughran R.M."/>
            <person name="Shlafstein M."/>
            <person name="Papke E."/>
            <person name="Saw J.H."/>
            <person name="Ushijima B."/>
            <person name="Videau P."/>
        </authorList>
    </citation>
    <scope>NUCLEOTIDE SEQUENCE [LARGE SCALE GENOMIC DNA]</scope>
    <source>
        <strain evidence="3 4">AA17</strain>
    </source>
</reference>
<comment type="similarity">
    <text evidence="1 2">Belongs to the fructosamine kinase family.</text>
</comment>
<dbReference type="EMBL" id="JAOWKX010000005">
    <property type="protein sequence ID" value="MCV2885172.1"/>
    <property type="molecule type" value="Genomic_DNA"/>
</dbReference>
<proteinExistence type="inferred from homology"/>
<evidence type="ECO:0000313" key="4">
    <source>
        <dbReference type="Proteomes" id="UP001652504"/>
    </source>
</evidence>
<accession>A0ABT3AA64</accession>
<dbReference type="InterPro" id="IPR011009">
    <property type="entry name" value="Kinase-like_dom_sf"/>
</dbReference>
<evidence type="ECO:0000256" key="1">
    <source>
        <dbReference type="ARBA" id="ARBA00009460"/>
    </source>
</evidence>
<dbReference type="SUPFAM" id="SSF56112">
    <property type="entry name" value="Protein kinase-like (PK-like)"/>
    <property type="match status" value="1"/>
</dbReference>
<protein>
    <submittedName>
        <fullName evidence="3">Fructosamine kinase family protein</fullName>
    </submittedName>
</protein>
<evidence type="ECO:0000256" key="2">
    <source>
        <dbReference type="PIRNR" id="PIRNR006221"/>
    </source>
</evidence>
<dbReference type="GO" id="GO:0016301">
    <property type="term" value="F:kinase activity"/>
    <property type="evidence" value="ECO:0007669"/>
    <property type="project" value="UniProtKB-KW"/>
</dbReference>
<dbReference type="PANTHER" id="PTHR12149">
    <property type="entry name" value="FRUCTOSAMINE 3 KINASE-RELATED PROTEIN"/>
    <property type="match status" value="1"/>
</dbReference>
<evidence type="ECO:0000313" key="3">
    <source>
        <dbReference type="EMBL" id="MCV2885172.1"/>
    </source>
</evidence>
<dbReference type="Gene3D" id="3.30.200.20">
    <property type="entry name" value="Phosphorylase Kinase, domain 1"/>
    <property type="match status" value="1"/>
</dbReference>
<comment type="caution">
    <text evidence="3">The sequence shown here is derived from an EMBL/GenBank/DDBJ whole genome shotgun (WGS) entry which is preliminary data.</text>
</comment>
<sequence>MWHFISEQISQSIGDDFICDDIREVKGGDTHQNYKISDGHKRFFIKLNGDDGLPYFDAETVGLNHLRDTQLFRVPNVICSGIIENTSYLVLEHIVLQHGDEQSWYQLGVQLAHMHQQHTQEMFGWQEDNFIGRTPQPNHWHKRWDVFFAEERIGFLLQLLAEKGECSVSIERAVDSVKQLLYGHHPIASMLHGDLWSGNVGFHQRTPVLFDPAFYFGDRETDIAMTELFSRFPPSFYDGYEATWPLNEGYAYRKQVYQLYHILNHALMFGSHYRDTATSMLMALDQ</sequence>
<name>A0ABT3AA64_9ALTE</name>
<dbReference type="PANTHER" id="PTHR12149:SF8">
    <property type="entry name" value="PROTEIN-RIBULOSAMINE 3-KINASE"/>
    <property type="match status" value="1"/>
</dbReference>